<dbReference type="Proteomes" id="UP000318661">
    <property type="component" value="Unassembled WGS sequence"/>
</dbReference>
<dbReference type="InterPro" id="IPR016039">
    <property type="entry name" value="Thiolase-like"/>
</dbReference>
<proteinExistence type="predicted"/>
<dbReference type="AlphaFoldDB" id="A0A537KUA4"/>
<gene>
    <name evidence="1" type="ORF">E6G99_13355</name>
</gene>
<reference evidence="1 2" key="1">
    <citation type="journal article" date="2019" name="Nat. Microbiol.">
        <title>Mediterranean grassland soil C-N compound turnover is dependent on rainfall and depth, and is mediated by genomically divergent microorganisms.</title>
        <authorList>
            <person name="Diamond S."/>
            <person name="Andeer P.F."/>
            <person name="Li Z."/>
            <person name="Crits-Christoph A."/>
            <person name="Burstein D."/>
            <person name="Anantharaman K."/>
            <person name="Lane K.R."/>
            <person name="Thomas B.C."/>
            <person name="Pan C."/>
            <person name="Northen T.R."/>
            <person name="Banfield J.F."/>
        </authorList>
    </citation>
    <scope>NUCLEOTIDE SEQUENCE [LARGE SCALE GENOMIC DNA]</scope>
    <source>
        <strain evidence="1">NP_2</strain>
    </source>
</reference>
<sequence>MSDRVAVVGAGEVPLRPLSPRQSYREMGFEAATRAYDDAGVTYQDIDSFVSVCEDFHEGTSITDEYTPDQLGAVLRPVHTVAGDGLQGVAAAVMLIR</sequence>
<evidence type="ECO:0000313" key="2">
    <source>
        <dbReference type="Proteomes" id="UP000318661"/>
    </source>
</evidence>
<comment type="caution">
    <text evidence="1">The sequence shown here is derived from an EMBL/GenBank/DDBJ whole genome shotgun (WGS) entry which is preliminary data.</text>
</comment>
<feature type="non-terminal residue" evidence="1">
    <location>
        <position position="97"/>
    </location>
</feature>
<organism evidence="1 2">
    <name type="scientific">Candidatus Segetimicrobium genomatis</name>
    <dbReference type="NCBI Taxonomy" id="2569760"/>
    <lineage>
        <taxon>Bacteria</taxon>
        <taxon>Bacillati</taxon>
        <taxon>Candidatus Sysuimicrobiota</taxon>
        <taxon>Candidatus Sysuimicrobiia</taxon>
        <taxon>Candidatus Sysuimicrobiales</taxon>
        <taxon>Candidatus Segetimicrobiaceae</taxon>
        <taxon>Candidatus Segetimicrobium</taxon>
    </lineage>
</organism>
<dbReference type="EMBL" id="VBAJ01000374">
    <property type="protein sequence ID" value="TMI99321.1"/>
    <property type="molecule type" value="Genomic_DNA"/>
</dbReference>
<dbReference type="SUPFAM" id="SSF53901">
    <property type="entry name" value="Thiolase-like"/>
    <property type="match status" value="1"/>
</dbReference>
<protein>
    <submittedName>
        <fullName evidence="1">Thiolase domain-containing protein</fullName>
    </submittedName>
</protein>
<dbReference type="Gene3D" id="3.40.47.10">
    <property type="match status" value="1"/>
</dbReference>
<evidence type="ECO:0000313" key="1">
    <source>
        <dbReference type="EMBL" id="TMI99321.1"/>
    </source>
</evidence>
<dbReference type="GO" id="GO:0016746">
    <property type="term" value="F:acyltransferase activity"/>
    <property type="evidence" value="ECO:0007669"/>
    <property type="project" value="InterPro"/>
</dbReference>
<accession>A0A537KUA4</accession>
<name>A0A537KUA4_9BACT</name>